<dbReference type="EMBL" id="AP028909">
    <property type="protein sequence ID" value="BES88143.1"/>
    <property type="molecule type" value="Genomic_DNA"/>
</dbReference>
<accession>A0ABN7A820</accession>
<name>A0ABN7A820_9HEMI</name>
<protein>
    <submittedName>
        <fullName evidence="1">Uncharacterized protein</fullName>
    </submittedName>
</protein>
<sequence length="88" mass="10515">MKKTPPHMFRLFLYAQNRFPRRSFDNKNNVTRTFSLFRNDNHKMSKEARIGKENETLPQIRICQKLSSYRRSEESAIGIRRTQVNPEG</sequence>
<dbReference type="Proteomes" id="UP001307889">
    <property type="component" value="Chromosome 1"/>
</dbReference>
<keyword evidence="2" id="KW-1185">Reference proteome</keyword>
<reference evidence="1 2" key="1">
    <citation type="submission" date="2023-09" db="EMBL/GenBank/DDBJ databases">
        <title>Nesidiocoris tenuis whole genome shotgun sequence.</title>
        <authorList>
            <person name="Shibata T."/>
            <person name="Shimoda M."/>
            <person name="Kobayashi T."/>
            <person name="Uehara T."/>
        </authorList>
    </citation>
    <scope>NUCLEOTIDE SEQUENCE [LARGE SCALE GENOMIC DNA]</scope>
    <source>
        <strain evidence="1 2">Japan</strain>
    </source>
</reference>
<organism evidence="1 2">
    <name type="scientific">Nesidiocoris tenuis</name>
    <dbReference type="NCBI Taxonomy" id="355587"/>
    <lineage>
        <taxon>Eukaryota</taxon>
        <taxon>Metazoa</taxon>
        <taxon>Ecdysozoa</taxon>
        <taxon>Arthropoda</taxon>
        <taxon>Hexapoda</taxon>
        <taxon>Insecta</taxon>
        <taxon>Pterygota</taxon>
        <taxon>Neoptera</taxon>
        <taxon>Paraneoptera</taxon>
        <taxon>Hemiptera</taxon>
        <taxon>Heteroptera</taxon>
        <taxon>Panheteroptera</taxon>
        <taxon>Cimicomorpha</taxon>
        <taxon>Miridae</taxon>
        <taxon>Dicyphina</taxon>
        <taxon>Nesidiocoris</taxon>
    </lineage>
</organism>
<evidence type="ECO:0000313" key="1">
    <source>
        <dbReference type="EMBL" id="BES88143.1"/>
    </source>
</evidence>
<gene>
    <name evidence="1" type="ORF">NTJ_00948</name>
</gene>
<evidence type="ECO:0000313" key="2">
    <source>
        <dbReference type="Proteomes" id="UP001307889"/>
    </source>
</evidence>
<proteinExistence type="predicted"/>